<keyword evidence="10" id="KW-0929">Antimicrobial</keyword>
<dbReference type="Gene3D" id="1.10.238.10">
    <property type="entry name" value="EF-hand"/>
    <property type="match status" value="1"/>
</dbReference>
<keyword evidence="17 25" id="KW-0106">Calcium</keyword>
<dbReference type="InterPro" id="IPR002048">
    <property type="entry name" value="EF_hand_dom"/>
</dbReference>
<dbReference type="InterPro" id="IPR013787">
    <property type="entry name" value="S100_Ca-bd_sub"/>
</dbReference>
<feature type="compositionally biased region" description="Gly residues" evidence="26">
    <location>
        <begin position="99"/>
        <end position="111"/>
    </location>
</feature>
<evidence type="ECO:0000256" key="8">
    <source>
        <dbReference type="ARBA" id="ARBA00022500"/>
    </source>
</evidence>
<dbReference type="GO" id="GO:0045087">
    <property type="term" value="P:innate immune response"/>
    <property type="evidence" value="ECO:0007669"/>
    <property type="project" value="UniProtKB-KW"/>
</dbReference>
<dbReference type="SUPFAM" id="SSF47473">
    <property type="entry name" value="EF-hand"/>
    <property type="match status" value="1"/>
</dbReference>
<dbReference type="GO" id="GO:0002544">
    <property type="term" value="P:chronic inflammatory response"/>
    <property type="evidence" value="ECO:0007669"/>
    <property type="project" value="TreeGrafter"/>
</dbReference>
<evidence type="ECO:0000256" key="2">
    <source>
        <dbReference type="ARBA" id="ARBA00004245"/>
    </source>
</evidence>
<dbReference type="GeneTree" id="ENSGT00940000161606"/>
<evidence type="ECO:0000256" key="5">
    <source>
        <dbReference type="ARBA" id="ARBA00022475"/>
    </source>
</evidence>
<evidence type="ECO:0000256" key="17">
    <source>
        <dbReference type="ARBA" id="ARBA00022837"/>
    </source>
</evidence>
<keyword evidence="9" id="KW-0964">Secreted</keyword>
<dbReference type="GO" id="GO:0045113">
    <property type="term" value="P:regulation of integrin biosynthetic process"/>
    <property type="evidence" value="ECO:0007669"/>
    <property type="project" value="TreeGrafter"/>
</dbReference>
<evidence type="ECO:0000259" key="27">
    <source>
        <dbReference type="PROSITE" id="PS50222"/>
    </source>
</evidence>
<dbReference type="GO" id="GO:0030593">
    <property type="term" value="P:neutrophil chemotaxis"/>
    <property type="evidence" value="ECO:0007669"/>
    <property type="project" value="Ensembl"/>
</dbReference>
<dbReference type="GO" id="GO:0006914">
    <property type="term" value="P:autophagy"/>
    <property type="evidence" value="ECO:0007669"/>
    <property type="project" value="UniProtKB-KW"/>
</dbReference>
<reference evidence="28" key="1">
    <citation type="submission" date="2025-08" db="UniProtKB">
        <authorList>
            <consortium name="Ensembl"/>
        </authorList>
    </citation>
    <scope>IDENTIFICATION</scope>
</reference>
<evidence type="ECO:0000313" key="29">
    <source>
        <dbReference type="Proteomes" id="UP000694398"/>
    </source>
</evidence>
<comment type="subunit">
    <text evidence="24">Homodimer. Preferentially exists as a heterodimer or heterotetramer with S100A8 known as calprotectin (S100A8/A9). S100A9 interacts with ATP2A2. S100A9 interacts with AGER, and with the heterodimeric complex formed by TLR4 and LY96 in the presence of calcium and/or zinc ions. S100A9 binds quinoline-3-carboxamides in the presence of calcium and/or zinc ions. S100A9 interacts with amyloid-beta protein 40. Calprotectin (S100A8/9) interacts with CEACAM3 and tubulin filaments in a calcium-dependent manner. Heterotetrameric calprotectin (S100A8/A9) interacts with ANXA6 and associates with tubulin filaments in activated monocytes. Calprotectin (S100A8/9) interacts with NCF2/P67PHOX, RAC1, RAC2, CYBA and CYBB. Calprotectin (S100A8/9) interacts with NOS2 to form the iNOS-S100A8/A9 transnitrosylase complex; induced by LDL(ox). Calprotectin (S100A8/9) interacts with CD69.</text>
</comment>
<dbReference type="GO" id="GO:0070488">
    <property type="term" value="P:neutrophil aggregation"/>
    <property type="evidence" value="ECO:0007669"/>
    <property type="project" value="Ensembl"/>
</dbReference>
<evidence type="ECO:0000256" key="20">
    <source>
        <dbReference type="ARBA" id="ARBA00023006"/>
    </source>
</evidence>
<evidence type="ECO:0000256" key="6">
    <source>
        <dbReference type="ARBA" id="ARBA00022481"/>
    </source>
</evidence>
<dbReference type="Proteomes" id="UP000694398">
    <property type="component" value="Unassembled WGS sequence"/>
</dbReference>
<dbReference type="InterPro" id="IPR011992">
    <property type="entry name" value="EF-hand-dom_pair"/>
</dbReference>
<keyword evidence="13" id="KW-0053">Apoptosis</keyword>
<keyword evidence="12" id="KW-0399">Innate immunity</keyword>
<keyword evidence="7" id="KW-0963">Cytoplasm</keyword>
<evidence type="ECO:0000256" key="25">
    <source>
        <dbReference type="RuleBase" id="RU361184"/>
    </source>
</evidence>
<keyword evidence="29" id="KW-1185">Reference proteome</keyword>
<reference evidence="28" key="2">
    <citation type="submission" date="2025-09" db="UniProtKB">
        <authorList>
            <consortium name="Ensembl"/>
        </authorList>
    </citation>
    <scope>IDENTIFICATION</scope>
</reference>
<keyword evidence="19" id="KW-0049">Antioxidant</keyword>
<dbReference type="GO" id="GO:0014002">
    <property type="term" value="P:astrocyte development"/>
    <property type="evidence" value="ECO:0007669"/>
    <property type="project" value="TreeGrafter"/>
</dbReference>
<dbReference type="SMART" id="SM00054">
    <property type="entry name" value="EFh"/>
    <property type="match status" value="1"/>
</dbReference>
<keyword evidence="16" id="KW-0862">Zinc</keyword>
<dbReference type="GO" id="GO:0070062">
    <property type="term" value="C:extracellular exosome"/>
    <property type="evidence" value="ECO:0007669"/>
    <property type="project" value="TreeGrafter"/>
</dbReference>
<evidence type="ECO:0000256" key="10">
    <source>
        <dbReference type="ARBA" id="ARBA00022529"/>
    </source>
</evidence>
<keyword evidence="18" id="KW-0391">Immunity</keyword>
<dbReference type="GO" id="GO:0005737">
    <property type="term" value="C:cytoplasm"/>
    <property type="evidence" value="ECO:0007669"/>
    <property type="project" value="Ensembl"/>
</dbReference>
<evidence type="ECO:0000256" key="9">
    <source>
        <dbReference type="ARBA" id="ARBA00022525"/>
    </source>
</evidence>
<dbReference type="PROSITE" id="PS50222">
    <property type="entry name" value="EF_HAND_2"/>
    <property type="match status" value="1"/>
</dbReference>
<keyword evidence="22" id="KW-0395">Inflammatory response</keyword>
<name>A0A8C2UWI4_CHILA</name>
<dbReference type="GO" id="GO:0006915">
    <property type="term" value="P:apoptotic process"/>
    <property type="evidence" value="ECO:0007669"/>
    <property type="project" value="UniProtKB-KW"/>
</dbReference>
<dbReference type="PANTHER" id="PTHR11639">
    <property type="entry name" value="S100 CALCIUM-BINDING PROTEIN"/>
    <property type="match status" value="1"/>
</dbReference>
<evidence type="ECO:0000256" key="1">
    <source>
        <dbReference type="ARBA" id="ARBA00004202"/>
    </source>
</evidence>
<dbReference type="GO" id="GO:0005634">
    <property type="term" value="C:nucleus"/>
    <property type="evidence" value="ECO:0007669"/>
    <property type="project" value="TreeGrafter"/>
</dbReference>
<dbReference type="GO" id="GO:0002523">
    <property type="term" value="P:leukocyte migration involved in inflammatory response"/>
    <property type="evidence" value="ECO:0007669"/>
    <property type="project" value="Ensembl"/>
</dbReference>
<protein>
    <recommendedName>
        <fullName evidence="25">Protein S100</fullName>
    </recommendedName>
    <alternativeName>
        <fullName evidence="25">S100 calcium-binding protein</fullName>
    </alternativeName>
</protein>
<dbReference type="AlphaFoldDB" id="A0A8C2UWI4"/>
<evidence type="ECO:0000256" key="24">
    <source>
        <dbReference type="ARBA" id="ARBA00046583"/>
    </source>
</evidence>
<dbReference type="PROSITE" id="PS00018">
    <property type="entry name" value="EF_HAND_1"/>
    <property type="match status" value="1"/>
</dbReference>
<dbReference type="GO" id="GO:0043542">
    <property type="term" value="P:endothelial cell migration"/>
    <property type="evidence" value="ECO:0007669"/>
    <property type="project" value="TreeGrafter"/>
</dbReference>
<dbReference type="GO" id="GO:0061844">
    <property type="term" value="P:antimicrobial humoral immune response mediated by antimicrobial peptide"/>
    <property type="evidence" value="ECO:0007669"/>
    <property type="project" value="Ensembl"/>
</dbReference>
<dbReference type="OMA" id="SQMECSI"/>
<keyword evidence="23" id="KW-0206">Cytoskeleton</keyword>
<dbReference type="GO" id="GO:0016209">
    <property type="term" value="F:antioxidant activity"/>
    <property type="evidence" value="ECO:0007669"/>
    <property type="project" value="UniProtKB-KW"/>
</dbReference>
<evidence type="ECO:0000256" key="4">
    <source>
        <dbReference type="ARBA" id="ARBA00007323"/>
    </source>
</evidence>
<keyword evidence="5" id="KW-1003">Cell membrane</keyword>
<evidence type="ECO:0000256" key="16">
    <source>
        <dbReference type="ARBA" id="ARBA00022833"/>
    </source>
</evidence>
<dbReference type="GO" id="GO:0032496">
    <property type="term" value="P:response to lipopolysaccharide"/>
    <property type="evidence" value="ECO:0007669"/>
    <property type="project" value="TreeGrafter"/>
</dbReference>
<evidence type="ECO:0000256" key="15">
    <source>
        <dbReference type="ARBA" id="ARBA00022737"/>
    </source>
</evidence>
<keyword evidence="6" id="KW-0488">Methylation</keyword>
<keyword evidence="11" id="KW-0597">Phosphoprotein</keyword>
<dbReference type="InterPro" id="IPR018247">
    <property type="entry name" value="EF_Hand_1_Ca_BS"/>
</dbReference>
<dbReference type="GO" id="GO:0050729">
    <property type="term" value="P:positive regulation of inflammatory response"/>
    <property type="evidence" value="ECO:0007669"/>
    <property type="project" value="Ensembl"/>
</dbReference>
<dbReference type="Ensembl" id="ENSCLAT00000004810.1">
    <property type="protein sequence ID" value="ENSCLAP00000004722.1"/>
    <property type="gene ID" value="ENSCLAG00000003361.1"/>
</dbReference>
<evidence type="ECO:0000256" key="18">
    <source>
        <dbReference type="ARBA" id="ARBA00022859"/>
    </source>
</evidence>
<dbReference type="GO" id="GO:0048306">
    <property type="term" value="F:calcium-dependent protein binding"/>
    <property type="evidence" value="ECO:0007669"/>
    <property type="project" value="TreeGrafter"/>
</dbReference>
<dbReference type="CDD" id="cd05030">
    <property type="entry name" value="calgranulins"/>
    <property type="match status" value="1"/>
</dbReference>
<evidence type="ECO:0000256" key="23">
    <source>
        <dbReference type="ARBA" id="ARBA00023212"/>
    </source>
</evidence>
<feature type="domain" description="EF-hand" evidence="27">
    <location>
        <begin position="45"/>
        <end position="80"/>
    </location>
</feature>
<keyword evidence="20" id="KW-0072">Autophagy</keyword>
<dbReference type="PROSITE" id="PS00303">
    <property type="entry name" value="S100_CABP"/>
    <property type="match status" value="1"/>
</dbReference>
<evidence type="ECO:0000256" key="22">
    <source>
        <dbReference type="ARBA" id="ARBA00023198"/>
    </source>
</evidence>
<dbReference type="PANTHER" id="PTHR11639:SF79">
    <property type="entry name" value="PROTEIN S100-A9"/>
    <property type="match status" value="1"/>
</dbReference>
<dbReference type="GO" id="GO:0005886">
    <property type="term" value="C:plasma membrane"/>
    <property type="evidence" value="ECO:0007669"/>
    <property type="project" value="UniProtKB-SubCell"/>
</dbReference>
<keyword evidence="21" id="KW-0472">Membrane</keyword>
<sequence>MSLLERSLETIIDTFHQYSTKAGHPDTLNKREFRALAKTELPNFLKCGDINDIMEDLDTNQDQQLSFEEVSMLFARLTNASHEKMHEGHHRGHDHSHGPGLGEGGQSKGCH</sequence>
<evidence type="ECO:0000256" key="12">
    <source>
        <dbReference type="ARBA" id="ARBA00022588"/>
    </source>
</evidence>
<evidence type="ECO:0000256" key="13">
    <source>
        <dbReference type="ARBA" id="ARBA00022703"/>
    </source>
</evidence>
<evidence type="ECO:0000256" key="11">
    <source>
        <dbReference type="ARBA" id="ARBA00022553"/>
    </source>
</evidence>
<evidence type="ECO:0000313" key="28">
    <source>
        <dbReference type="Ensembl" id="ENSCLAP00000004722.1"/>
    </source>
</evidence>
<gene>
    <name evidence="28" type="primary">S100A9</name>
</gene>
<keyword evidence="14 25" id="KW-0479">Metal-binding</keyword>
<dbReference type="GO" id="GO:0035425">
    <property type="term" value="P:autocrine signaling"/>
    <property type="evidence" value="ECO:0007669"/>
    <property type="project" value="TreeGrafter"/>
</dbReference>
<feature type="region of interest" description="Disordered" evidence="26">
    <location>
        <begin position="80"/>
        <end position="111"/>
    </location>
</feature>
<proteinExistence type="inferred from homology"/>
<keyword evidence="15" id="KW-0677">Repeat</keyword>
<dbReference type="GO" id="GO:2001244">
    <property type="term" value="P:positive regulation of intrinsic apoptotic signaling pathway"/>
    <property type="evidence" value="ECO:0007669"/>
    <property type="project" value="Ensembl"/>
</dbReference>
<dbReference type="GO" id="GO:0005509">
    <property type="term" value="F:calcium ion binding"/>
    <property type="evidence" value="ECO:0007669"/>
    <property type="project" value="InterPro"/>
</dbReference>
<dbReference type="Pfam" id="PF01023">
    <property type="entry name" value="S_100"/>
    <property type="match status" value="1"/>
</dbReference>
<keyword evidence="8" id="KW-0145">Chemotaxis</keyword>
<dbReference type="GO" id="GO:0005856">
    <property type="term" value="C:cytoskeleton"/>
    <property type="evidence" value="ECO:0007669"/>
    <property type="project" value="UniProtKB-SubCell"/>
</dbReference>
<dbReference type="GO" id="GO:1990662">
    <property type="term" value="C:S100A9 complex"/>
    <property type="evidence" value="ECO:0007669"/>
    <property type="project" value="Ensembl"/>
</dbReference>
<evidence type="ECO:0000256" key="26">
    <source>
        <dbReference type="SAM" id="MobiDB-lite"/>
    </source>
</evidence>
<comment type="subcellular location">
    <subcellularLocation>
        <location evidence="1">Cell membrane</location>
        <topology evidence="1">Peripheral membrane protein</topology>
    </subcellularLocation>
    <subcellularLocation>
        <location evidence="2">Cytoplasm</location>
        <location evidence="2">Cytoskeleton</location>
    </subcellularLocation>
    <subcellularLocation>
        <location evidence="3">Secreted</location>
    </subcellularLocation>
</comment>
<evidence type="ECO:0000256" key="7">
    <source>
        <dbReference type="ARBA" id="ARBA00022490"/>
    </source>
</evidence>
<organism evidence="28 29">
    <name type="scientific">Chinchilla lanigera</name>
    <name type="common">Long-tailed chinchilla</name>
    <name type="synonym">Chinchilla villidera</name>
    <dbReference type="NCBI Taxonomy" id="34839"/>
    <lineage>
        <taxon>Eukaryota</taxon>
        <taxon>Metazoa</taxon>
        <taxon>Chordata</taxon>
        <taxon>Craniata</taxon>
        <taxon>Vertebrata</taxon>
        <taxon>Euteleostomi</taxon>
        <taxon>Mammalia</taxon>
        <taxon>Eutheria</taxon>
        <taxon>Euarchontoglires</taxon>
        <taxon>Glires</taxon>
        <taxon>Rodentia</taxon>
        <taxon>Hystricomorpha</taxon>
        <taxon>Chinchillidae</taxon>
        <taxon>Chinchilla</taxon>
    </lineage>
</organism>
<dbReference type="SMART" id="SM01394">
    <property type="entry name" value="S_100"/>
    <property type="match status" value="1"/>
</dbReference>
<dbReference type="InterPro" id="IPR001751">
    <property type="entry name" value="S100/CaBP7/8-like_CS"/>
</dbReference>
<evidence type="ECO:0000256" key="14">
    <source>
        <dbReference type="ARBA" id="ARBA00022723"/>
    </source>
</evidence>
<evidence type="ECO:0000256" key="21">
    <source>
        <dbReference type="ARBA" id="ARBA00023136"/>
    </source>
</evidence>
<accession>A0A8C2UWI4</accession>
<evidence type="ECO:0000256" key="19">
    <source>
        <dbReference type="ARBA" id="ARBA00022862"/>
    </source>
</evidence>
<dbReference type="GO" id="GO:1990660">
    <property type="term" value="C:calprotectin complex"/>
    <property type="evidence" value="ECO:0007669"/>
    <property type="project" value="Ensembl"/>
</dbReference>
<evidence type="ECO:0000256" key="3">
    <source>
        <dbReference type="ARBA" id="ARBA00004613"/>
    </source>
</evidence>
<comment type="similarity">
    <text evidence="4 25">Belongs to the S-100 family.</text>
</comment>